<keyword evidence="4" id="KW-1185">Reference proteome</keyword>
<dbReference type="EMBL" id="PDXD01000001">
    <property type="protein sequence ID" value="RYN83116.1"/>
    <property type="molecule type" value="Genomic_DNA"/>
</dbReference>
<dbReference type="RefSeq" id="XP_018389369.1">
    <property type="nucleotide sequence ID" value="XM_018524430.1"/>
</dbReference>
<dbReference type="EMBL" id="KV441472">
    <property type="protein sequence ID" value="OAG23948.1"/>
    <property type="molecule type" value="Genomic_DNA"/>
</dbReference>
<protein>
    <submittedName>
        <fullName evidence="2">Uncharacterized protein</fullName>
    </submittedName>
</protein>
<accession>A0A177DWV3</accession>
<feature type="compositionally biased region" description="Basic and acidic residues" evidence="1">
    <location>
        <begin position="28"/>
        <end position="44"/>
    </location>
</feature>
<dbReference type="Proteomes" id="UP000291422">
    <property type="component" value="Unassembled WGS sequence"/>
</dbReference>
<evidence type="ECO:0000256" key="1">
    <source>
        <dbReference type="SAM" id="MobiDB-lite"/>
    </source>
</evidence>
<proteinExistence type="predicted"/>
<reference evidence="5" key="2">
    <citation type="journal article" date="2019" name="bioRxiv">
        <title>Genomics, evolutionary history and diagnostics of the Alternaria alternata species group including apple and Asian pear pathotypes.</title>
        <authorList>
            <person name="Armitage A.D."/>
            <person name="Cockerton H.M."/>
            <person name="Sreenivasaprasad S."/>
            <person name="Woodhall J.W."/>
            <person name="Lane C.R."/>
            <person name="Harrison R.J."/>
            <person name="Clarkson J.P."/>
        </authorList>
    </citation>
    <scope>NUCLEOTIDE SEQUENCE [LARGE SCALE GENOMIC DNA]</scope>
    <source>
        <strain evidence="5">FERA 1177</strain>
    </source>
</reference>
<reference evidence="2 4" key="1">
    <citation type="submission" date="2016-05" db="EMBL/GenBank/DDBJ databases">
        <title>Comparative analysis of secretome profiles of manganese(II)-oxidizing ascomycete fungi.</title>
        <authorList>
            <consortium name="DOE Joint Genome Institute"/>
            <person name="Zeiner C.A."/>
            <person name="Purvine S.O."/>
            <person name="Zink E.M."/>
            <person name="Wu S."/>
            <person name="Pasa-Tolic L."/>
            <person name="Chaput D.L."/>
            <person name="Haridas S."/>
            <person name="Grigoriev I.V."/>
            <person name="Santelli C.M."/>
            <person name="Hansel C.M."/>
        </authorList>
    </citation>
    <scope>NUCLEOTIDE SEQUENCE [LARGE SCALE GENOMIC DNA]</scope>
    <source>
        <strain evidence="2 4">SRC1lrK2f</strain>
    </source>
</reference>
<reference evidence="3" key="3">
    <citation type="journal article" date="2019" name="J. ISSAAS">
        <title>Genomics, evolutionary history and diagnostics of the Alternaria alternata species group including apple and Asian pear pathotypes.</title>
        <authorList>
            <person name="Armitage A.D."/>
            <person name="Cockerton H.M."/>
            <person name="Sreenivasaprasad S."/>
            <person name="Woodhall J."/>
            <person name="Lane C."/>
            <person name="Harrison R.J."/>
            <person name="Clarkson J.P."/>
        </authorList>
    </citation>
    <scope>NUCLEOTIDE SEQUENCE</scope>
    <source>
        <strain evidence="3">FERA 1177</strain>
    </source>
</reference>
<evidence type="ECO:0000313" key="3">
    <source>
        <dbReference type="EMBL" id="RYN83116.1"/>
    </source>
</evidence>
<feature type="region of interest" description="Disordered" evidence="1">
    <location>
        <begin position="1"/>
        <end position="84"/>
    </location>
</feature>
<dbReference type="PANTHER" id="PTHR40462:SF1">
    <property type="entry name" value="EXPRESSED PROTEIN"/>
    <property type="match status" value="1"/>
</dbReference>
<name>A0A177DWV3_ALTAL</name>
<dbReference type="PANTHER" id="PTHR40462">
    <property type="entry name" value="CHROMOSOME 1, WHOLE GENOME SHOTGUN SEQUENCE"/>
    <property type="match status" value="1"/>
</dbReference>
<evidence type="ECO:0000313" key="4">
    <source>
        <dbReference type="Proteomes" id="UP000077248"/>
    </source>
</evidence>
<sequence length="84" mass="9023">MNSIPGNASQEPTSNDTSTTGVQQNQAQREDYLDKGLDAAEKKFGGAAGQDTEKNRGVNEKITDGARNMFEKATGKDVPDKFSN</sequence>
<evidence type="ECO:0000313" key="5">
    <source>
        <dbReference type="Proteomes" id="UP000291422"/>
    </source>
</evidence>
<gene>
    <name evidence="3" type="ORF">AA0117_g510</name>
    <name evidence="2" type="ORF">CC77DRAFT_1017574</name>
</gene>
<dbReference type="KEGG" id="aalt:CC77DRAFT_1017574"/>
<dbReference type="OMA" id="QGQREDY"/>
<dbReference type="VEuPathDB" id="FungiDB:CC77DRAFT_1017574"/>
<organism evidence="2 4">
    <name type="scientific">Alternaria alternata</name>
    <name type="common">Alternaria rot fungus</name>
    <name type="synonym">Torula alternata</name>
    <dbReference type="NCBI Taxonomy" id="5599"/>
    <lineage>
        <taxon>Eukaryota</taxon>
        <taxon>Fungi</taxon>
        <taxon>Dikarya</taxon>
        <taxon>Ascomycota</taxon>
        <taxon>Pezizomycotina</taxon>
        <taxon>Dothideomycetes</taxon>
        <taxon>Pleosporomycetidae</taxon>
        <taxon>Pleosporales</taxon>
        <taxon>Pleosporineae</taxon>
        <taxon>Pleosporaceae</taxon>
        <taxon>Alternaria</taxon>
        <taxon>Alternaria sect. Alternaria</taxon>
        <taxon>Alternaria alternata complex</taxon>
    </lineage>
</organism>
<evidence type="ECO:0000313" key="2">
    <source>
        <dbReference type="EMBL" id="OAG23948.1"/>
    </source>
</evidence>
<dbReference type="GeneID" id="29110024"/>
<feature type="compositionally biased region" description="Polar residues" evidence="1">
    <location>
        <begin position="1"/>
        <end position="27"/>
    </location>
</feature>
<dbReference type="AlphaFoldDB" id="A0A177DWV3"/>
<feature type="compositionally biased region" description="Basic and acidic residues" evidence="1">
    <location>
        <begin position="51"/>
        <end position="84"/>
    </location>
</feature>
<dbReference type="Proteomes" id="UP000077248">
    <property type="component" value="Unassembled WGS sequence"/>
</dbReference>